<dbReference type="SUPFAM" id="SSF46548">
    <property type="entry name" value="alpha-helical ferredoxin"/>
    <property type="match status" value="1"/>
</dbReference>
<dbReference type="Pfam" id="PF07992">
    <property type="entry name" value="Pyr_redox_2"/>
    <property type="match status" value="1"/>
</dbReference>
<dbReference type="PANTHER" id="PTHR43100">
    <property type="entry name" value="GLUTAMATE SYNTHASE [NADPH] SMALL CHAIN"/>
    <property type="match status" value="1"/>
</dbReference>
<dbReference type="InterPro" id="IPR017896">
    <property type="entry name" value="4Fe4S_Fe-S-bd"/>
</dbReference>
<evidence type="ECO:0000259" key="6">
    <source>
        <dbReference type="PROSITE" id="PS51379"/>
    </source>
</evidence>
<dbReference type="Proteomes" id="UP001207408">
    <property type="component" value="Unassembled WGS sequence"/>
</dbReference>
<dbReference type="GO" id="GO:0051536">
    <property type="term" value="F:iron-sulfur cluster binding"/>
    <property type="evidence" value="ECO:0007669"/>
    <property type="project" value="InterPro"/>
</dbReference>
<organism evidence="7 8">
    <name type="scientific">Plebeiibacterium marinum</name>
    <dbReference type="NCBI Taxonomy" id="2992111"/>
    <lineage>
        <taxon>Bacteria</taxon>
        <taxon>Pseudomonadati</taxon>
        <taxon>Bacteroidota</taxon>
        <taxon>Bacteroidia</taxon>
        <taxon>Marinilabiliales</taxon>
        <taxon>Marinilabiliaceae</taxon>
        <taxon>Plebeiibacterium</taxon>
    </lineage>
</organism>
<feature type="domain" description="4Fe-4S ferredoxin-type" evidence="6">
    <location>
        <begin position="37"/>
        <end position="68"/>
    </location>
</feature>
<feature type="compositionally biased region" description="Basic and acidic residues" evidence="5">
    <location>
        <begin position="10"/>
        <end position="20"/>
    </location>
</feature>
<dbReference type="Pfam" id="PF14691">
    <property type="entry name" value="Fer4_20"/>
    <property type="match status" value="1"/>
</dbReference>
<comment type="pathway">
    <text evidence="4">Amino-acid biosynthesis.</text>
</comment>
<comment type="caution">
    <text evidence="7">The sequence shown here is derived from an EMBL/GenBank/DDBJ whole genome shotgun (WGS) entry which is preliminary data.</text>
</comment>
<protein>
    <submittedName>
        <fullName evidence="7">Glutamate synthase subunit beta</fullName>
    </submittedName>
</protein>
<dbReference type="InterPro" id="IPR009051">
    <property type="entry name" value="Helical_ferredxn"/>
</dbReference>
<feature type="region of interest" description="Disordered" evidence="5">
    <location>
        <begin position="1"/>
        <end position="20"/>
    </location>
</feature>
<dbReference type="NCBIfam" id="TIGR01317">
    <property type="entry name" value="GOGAT_sm_gam"/>
    <property type="match status" value="1"/>
</dbReference>
<accession>A0AAE3SIB1</accession>
<keyword evidence="1" id="KW-0028">Amino-acid biosynthesis</keyword>
<dbReference type="InterPro" id="IPR023753">
    <property type="entry name" value="FAD/NAD-binding_dom"/>
</dbReference>
<dbReference type="GO" id="GO:0006537">
    <property type="term" value="P:glutamate biosynthetic process"/>
    <property type="evidence" value="ECO:0007669"/>
    <property type="project" value="UniProtKB-KW"/>
</dbReference>
<proteinExistence type="predicted"/>
<keyword evidence="3" id="KW-0314">Glutamate biosynthesis</keyword>
<evidence type="ECO:0000256" key="1">
    <source>
        <dbReference type="ARBA" id="ARBA00022605"/>
    </source>
</evidence>
<dbReference type="GO" id="GO:0016639">
    <property type="term" value="F:oxidoreductase activity, acting on the CH-NH2 group of donors, NAD or NADP as acceptor"/>
    <property type="evidence" value="ECO:0007669"/>
    <property type="project" value="InterPro"/>
</dbReference>
<dbReference type="PANTHER" id="PTHR43100:SF1">
    <property type="entry name" value="GLUTAMATE SYNTHASE [NADPH] SMALL CHAIN"/>
    <property type="match status" value="1"/>
</dbReference>
<dbReference type="InterPro" id="IPR006005">
    <property type="entry name" value="Glut_synth_ssu1"/>
</dbReference>
<evidence type="ECO:0000256" key="5">
    <source>
        <dbReference type="SAM" id="MobiDB-lite"/>
    </source>
</evidence>
<dbReference type="EMBL" id="JAPDPI010000002">
    <property type="protein sequence ID" value="MCW3804427.1"/>
    <property type="molecule type" value="Genomic_DNA"/>
</dbReference>
<keyword evidence="2" id="KW-0560">Oxidoreductase</keyword>
<evidence type="ECO:0000256" key="2">
    <source>
        <dbReference type="ARBA" id="ARBA00023002"/>
    </source>
</evidence>
<dbReference type="InterPro" id="IPR028261">
    <property type="entry name" value="DPD_II"/>
</dbReference>
<dbReference type="Gene3D" id="3.50.50.60">
    <property type="entry name" value="FAD/NAD(P)-binding domain"/>
    <property type="match status" value="2"/>
</dbReference>
<dbReference type="RefSeq" id="WP_301197648.1">
    <property type="nucleotide sequence ID" value="NZ_JAPDPI010000002.1"/>
</dbReference>
<dbReference type="Gene3D" id="1.10.1060.10">
    <property type="entry name" value="Alpha-helical ferredoxin"/>
    <property type="match status" value="1"/>
</dbReference>
<name>A0AAE3SIB1_9BACT</name>
<evidence type="ECO:0000256" key="3">
    <source>
        <dbReference type="ARBA" id="ARBA00023164"/>
    </source>
</evidence>
<evidence type="ECO:0000313" key="7">
    <source>
        <dbReference type="EMBL" id="MCW3804427.1"/>
    </source>
</evidence>
<reference evidence="7" key="1">
    <citation type="submission" date="2022-10" db="EMBL/GenBank/DDBJ databases">
        <authorList>
            <person name="Yu W.X."/>
        </authorList>
    </citation>
    <scope>NUCLEOTIDE SEQUENCE</scope>
    <source>
        <strain evidence="7">D04</strain>
    </source>
</reference>
<dbReference type="PROSITE" id="PS51379">
    <property type="entry name" value="4FE4S_FER_2"/>
    <property type="match status" value="1"/>
</dbReference>
<dbReference type="PRINTS" id="PR00419">
    <property type="entry name" value="ADXRDTASE"/>
</dbReference>
<evidence type="ECO:0000313" key="8">
    <source>
        <dbReference type="Proteomes" id="UP001207408"/>
    </source>
</evidence>
<evidence type="ECO:0000256" key="4">
    <source>
        <dbReference type="ARBA" id="ARBA00029440"/>
    </source>
</evidence>
<keyword evidence="8" id="KW-1185">Reference proteome</keyword>
<gene>
    <name evidence="7" type="ORF">OM074_02255</name>
</gene>
<dbReference type="InterPro" id="IPR036188">
    <property type="entry name" value="FAD/NAD-bd_sf"/>
</dbReference>
<dbReference type="SUPFAM" id="SSF51971">
    <property type="entry name" value="Nucleotide-binding domain"/>
    <property type="match status" value="2"/>
</dbReference>
<dbReference type="AlphaFoldDB" id="A0AAE3SIB1"/>
<dbReference type="InterPro" id="IPR051394">
    <property type="entry name" value="Glutamate_Synthase"/>
</dbReference>
<sequence length="474" mass="52296">MGNPRGFLEVSRKDSGNRPINERIDDYGEVEQTLNEEDRVLQASRCMDCGIPFCHWACPVGSKIPEWQDAVYKGDWKLASDILHSTNSFPEFTGRICPNPCEKSCVLAIHKEAVTIRENECSVVEKAFAEGYVQPRIPQNRTGKKVAVIGGGPAGLSAADLLNQMGHSVTVFEKDEAVGGLLRFGIPDFKLNKKVIDRRVDIFEQEGITFKYNTYVGFDVKGEQILKDFDAVVLAIGAMKPRDLPVEGRDLKGVHFAMEFLTQQNRVNRGNKLNGVERIEATGKNVLVIGGGDTGSDCVGTSNRQKAKSVTQIEILPKPPVDRAAGNPWPYWPNVLKTSTSHEEGCERFWSVSTRKFIGSGGKLKQVELVDVEWTKDDKGAWKMNEKEGSERIIDVDLVFLSMGFVHCVHEGLVQELGLELDQRGNLKIDNAFTTSNNKVFAAGDAHNGASLVVTAIAKGREAADNVNKFLMAK</sequence>